<evidence type="ECO:0000313" key="2">
    <source>
        <dbReference type="EMBL" id="VAW38432.1"/>
    </source>
</evidence>
<protein>
    <submittedName>
        <fullName evidence="2">Glycosyl transferase, family 2</fullName>
    </submittedName>
</protein>
<keyword evidence="2" id="KW-0808">Transferase</keyword>
<reference evidence="2" key="1">
    <citation type="submission" date="2018-06" db="EMBL/GenBank/DDBJ databases">
        <authorList>
            <person name="Zhirakovskaya E."/>
        </authorList>
    </citation>
    <scope>NUCLEOTIDE SEQUENCE</scope>
</reference>
<dbReference type="InterPro" id="IPR001173">
    <property type="entry name" value="Glyco_trans_2-like"/>
</dbReference>
<name>A0A3B0VHF9_9ZZZZ</name>
<proteinExistence type="predicted"/>
<evidence type="ECO:0000259" key="1">
    <source>
        <dbReference type="Pfam" id="PF00535"/>
    </source>
</evidence>
<dbReference type="Gene3D" id="3.90.550.10">
    <property type="entry name" value="Spore Coat Polysaccharide Biosynthesis Protein SpsA, Chain A"/>
    <property type="match status" value="1"/>
</dbReference>
<gene>
    <name evidence="2" type="ORF">MNBD_DELTA04-234</name>
</gene>
<sequence length="281" mass="32243">MHELNLKPSRIQKLPFMYISLITPTYNQAETIAHTLDSVLAQDVGGLLEYIVVDGCSTDSTAGIIDRYAPKFLQQGVHFVSIREEDRGQADAINKGWRLARGEVLGFLNSDDFLEPGALRHVSDYFKSHAQCRWAYGGWKLVNREGGVYKLTMHRRYKKSKLLNYCNIGQPSCFFRKGLLDECGMLDPRLHLAMDYDLWLRFADKYAAGLIPAVLSSMRYYPAAKSSSQTREQLWEIFKLSARYTRLFSYRRAAQLFYYLRGRAALACRVDTCRRVSSFNG</sequence>
<feature type="domain" description="Glycosyltransferase 2-like" evidence="1">
    <location>
        <begin position="20"/>
        <end position="166"/>
    </location>
</feature>
<dbReference type="InterPro" id="IPR029044">
    <property type="entry name" value="Nucleotide-diphossugar_trans"/>
</dbReference>
<dbReference type="CDD" id="cd06433">
    <property type="entry name" value="GT_2_WfgS_like"/>
    <property type="match status" value="1"/>
</dbReference>
<dbReference type="PANTHER" id="PTHR22916">
    <property type="entry name" value="GLYCOSYLTRANSFERASE"/>
    <property type="match status" value="1"/>
</dbReference>
<dbReference type="EMBL" id="UOEY01000060">
    <property type="protein sequence ID" value="VAW38432.1"/>
    <property type="molecule type" value="Genomic_DNA"/>
</dbReference>
<dbReference type="GO" id="GO:0016740">
    <property type="term" value="F:transferase activity"/>
    <property type="evidence" value="ECO:0007669"/>
    <property type="project" value="UniProtKB-KW"/>
</dbReference>
<dbReference type="SUPFAM" id="SSF53448">
    <property type="entry name" value="Nucleotide-diphospho-sugar transferases"/>
    <property type="match status" value="1"/>
</dbReference>
<accession>A0A3B0VHF9</accession>
<dbReference type="PANTHER" id="PTHR22916:SF65">
    <property type="entry name" value="SLR1065 PROTEIN"/>
    <property type="match status" value="1"/>
</dbReference>
<dbReference type="Pfam" id="PF00535">
    <property type="entry name" value="Glycos_transf_2"/>
    <property type="match status" value="1"/>
</dbReference>
<dbReference type="AlphaFoldDB" id="A0A3B0VHF9"/>
<organism evidence="2">
    <name type="scientific">hydrothermal vent metagenome</name>
    <dbReference type="NCBI Taxonomy" id="652676"/>
    <lineage>
        <taxon>unclassified sequences</taxon>
        <taxon>metagenomes</taxon>
        <taxon>ecological metagenomes</taxon>
    </lineage>
</organism>